<dbReference type="Pfam" id="PF00071">
    <property type="entry name" value="Ras"/>
    <property type="match status" value="1"/>
</dbReference>
<proteinExistence type="evidence at transcript level"/>
<dbReference type="GO" id="GO:0016020">
    <property type="term" value="C:membrane"/>
    <property type="evidence" value="ECO:0007669"/>
    <property type="project" value="InterPro"/>
</dbReference>
<dbReference type="SMART" id="SM00175">
    <property type="entry name" value="RAB"/>
    <property type="match status" value="1"/>
</dbReference>
<dbReference type="EMBL" id="MG905957">
    <property type="protein sequence ID" value="AVV26997.1"/>
    <property type="molecule type" value="mRNA"/>
</dbReference>
<organism evidence="4">
    <name type="scientific">Euglena longa</name>
    <name type="common">Euglenophycean alga</name>
    <name type="synonym">Astasia longa</name>
    <dbReference type="NCBI Taxonomy" id="3037"/>
    <lineage>
        <taxon>Eukaryota</taxon>
        <taxon>Discoba</taxon>
        <taxon>Euglenozoa</taxon>
        <taxon>Euglenida</taxon>
        <taxon>Spirocuta</taxon>
        <taxon>Euglenophyceae</taxon>
        <taxon>Euglenales</taxon>
        <taxon>Euglenaceae</taxon>
        <taxon>Euglena</taxon>
    </lineage>
</organism>
<name>A0A2R4IKX8_EUGLO</name>
<accession>A0A2R4IKX8</accession>
<dbReference type="NCBIfam" id="TIGR00231">
    <property type="entry name" value="small_GTP"/>
    <property type="match status" value="1"/>
</dbReference>
<dbReference type="InterPro" id="IPR020849">
    <property type="entry name" value="Small_GTPase_Ras-type"/>
</dbReference>
<dbReference type="SMART" id="SM00173">
    <property type="entry name" value="RAS"/>
    <property type="match status" value="1"/>
</dbReference>
<feature type="region of interest" description="Disordered" evidence="3">
    <location>
        <begin position="1"/>
        <end position="26"/>
    </location>
</feature>
<sequence>MGNSSDKEKPPANGASPDEAGAGPAHDVKQRKIVILGYAKVGKTALTQQLTEDRFTPEYYPTVDQTHYKTLRIRGEDYLLTILDTAGQDDTSLFQPRYTIATDGYVIVYSIDDAYSFDIARVLYERIHEYVVDGVVVLLGNKTDLEKERQVSYQQAQALAEEWKCPFLECSAKRKENIQRVFTTIMEEILKREDTPATAGDRPPIKPFWMGMFQSS</sequence>
<reference evidence="4" key="1">
    <citation type="journal article" date="2018" name="Sci. Rep.">
        <title>Extensive molecular tinkering in the evolution of the membrane attachment mode of the Rheb GTPase.</title>
        <authorList>
            <person name="Zahonova K."/>
            <person name="Petrzelkova R."/>
            <person name="Valach M."/>
            <person name="Yazaki E."/>
            <person name="Tikhonenkov D.V."/>
            <person name="Butenko A."/>
            <person name="Janouskovec J."/>
            <person name="Hrda S."/>
            <person name="Klimes V."/>
            <person name="Burger G."/>
            <person name="Inagaki Y."/>
            <person name="Keeling P.J."/>
            <person name="Hampl V."/>
            <person name="Flegontov P."/>
            <person name="Yurchenko V."/>
            <person name="Elias M."/>
        </authorList>
    </citation>
    <scope>NUCLEOTIDE SEQUENCE</scope>
    <source>
        <strain evidence="4">1204-17a</strain>
    </source>
</reference>
<dbReference type="InterPro" id="IPR005225">
    <property type="entry name" value="Small_GTP-bd"/>
</dbReference>
<protein>
    <submittedName>
        <fullName evidence="4">Rheb2</fullName>
    </submittedName>
</protein>
<dbReference type="PROSITE" id="PS51421">
    <property type="entry name" value="RAS"/>
    <property type="match status" value="1"/>
</dbReference>
<dbReference type="SMART" id="SM00174">
    <property type="entry name" value="RHO"/>
    <property type="match status" value="1"/>
</dbReference>
<keyword evidence="2" id="KW-0342">GTP-binding</keyword>
<dbReference type="Gene3D" id="3.40.50.300">
    <property type="entry name" value="P-loop containing nucleotide triphosphate hydrolases"/>
    <property type="match status" value="1"/>
</dbReference>
<evidence type="ECO:0000256" key="2">
    <source>
        <dbReference type="ARBA" id="ARBA00023134"/>
    </source>
</evidence>
<dbReference type="PANTHER" id="PTHR24070">
    <property type="entry name" value="RAS, DI-RAS, AND RHEB FAMILY MEMBERS OF SMALL GTPASE SUPERFAMILY"/>
    <property type="match status" value="1"/>
</dbReference>
<dbReference type="GO" id="GO:0003924">
    <property type="term" value="F:GTPase activity"/>
    <property type="evidence" value="ECO:0007669"/>
    <property type="project" value="InterPro"/>
</dbReference>
<dbReference type="SUPFAM" id="SSF52540">
    <property type="entry name" value="P-loop containing nucleoside triphosphate hydrolases"/>
    <property type="match status" value="1"/>
</dbReference>
<dbReference type="PROSITE" id="PS51419">
    <property type="entry name" value="RAB"/>
    <property type="match status" value="1"/>
</dbReference>
<evidence type="ECO:0000256" key="1">
    <source>
        <dbReference type="ARBA" id="ARBA00022741"/>
    </source>
</evidence>
<dbReference type="PROSITE" id="PS51420">
    <property type="entry name" value="RHO"/>
    <property type="match status" value="1"/>
</dbReference>
<dbReference type="FunFam" id="3.40.50.300:FF:001447">
    <property type="entry name" value="Ras-related protein Rab-1B"/>
    <property type="match status" value="1"/>
</dbReference>
<evidence type="ECO:0000313" key="4">
    <source>
        <dbReference type="EMBL" id="AVV26997.1"/>
    </source>
</evidence>
<keyword evidence="1" id="KW-0547">Nucleotide-binding</keyword>
<dbReference type="GO" id="GO:0005525">
    <property type="term" value="F:GTP binding"/>
    <property type="evidence" value="ECO:0007669"/>
    <property type="project" value="UniProtKB-KW"/>
</dbReference>
<feature type="compositionally biased region" description="Basic and acidic residues" evidence="3">
    <location>
        <begin position="1"/>
        <end position="10"/>
    </location>
</feature>
<dbReference type="AlphaFoldDB" id="A0A2R4IKX8"/>
<evidence type="ECO:0000256" key="3">
    <source>
        <dbReference type="SAM" id="MobiDB-lite"/>
    </source>
</evidence>
<dbReference type="InterPro" id="IPR001806">
    <property type="entry name" value="Small_GTPase"/>
</dbReference>
<dbReference type="InterPro" id="IPR027417">
    <property type="entry name" value="P-loop_NTPase"/>
</dbReference>
<dbReference type="PRINTS" id="PR00449">
    <property type="entry name" value="RASTRNSFRMNG"/>
</dbReference>
<dbReference type="GO" id="GO:0007165">
    <property type="term" value="P:signal transduction"/>
    <property type="evidence" value="ECO:0007669"/>
    <property type="project" value="InterPro"/>
</dbReference>